<dbReference type="RefSeq" id="WP_062005032.1">
    <property type="nucleotide sequence ID" value="NZ_CP012677.1"/>
</dbReference>
<keyword evidence="2" id="KW-0808">Transferase</keyword>
<sequence>MLEFTARFATAAEIDQWDTLVTANPNGGNLLQSAAFAAVKKNYGWNTQFIAFQGPGYTSYNLVLEKDFPLLGKLWYLIKGPDVPTVEDIPAMMQALRVFNRKAKLNVFAVKIEPDVVDSEEARAVLVSAGLVKSADLQPNDHTALLDISPEPNQLLRNLHSRGRNAVRRALREEVEVVRMEPTESTMRSMYELMVGTITAKSTSKARDFAYYRQFWSEFCSRDQGRFYFVYEDGVPSVGAFVINYGIKATYKDGGSLQQRKQYGDSHLVQWVAINDMLELGAREYDFCGTPPSARLKDPTHPHHGLGLFKTSFTKTVTDFVGCYDLVLSPLRYKLFTSFAERVFRQLYTRRTGQQFY</sequence>
<dbReference type="PATRIC" id="fig|656366.3.peg.311"/>
<protein>
    <submittedName>
        <fullName evidence="7">Methicillin resistance protein</fullName>
    </submittedName>
</protein>
<organism evidence="7 8">
    <name type="scientific">Arthrobacter alpinus</name>
    <dbReference type="NCBI Taxonomy" id="656366"/>
    <lineage>
        <taxon>Bacteria</taxon>
        <taxon>Bacillati</taxon>
        <taxon>Actinomycetota</taxon>
        <taxon>Actinomycetes</taxon>
        <taxon>Micrococcales</taxon>
        <taxon>Micrococcaceae</taxon>
        <taxon>Arthrobacter</taxon>
    </lineage>
</organism>
<dbReference type="Pfam" id="PF02388">
    <property type="entry name" value="FemAB"/>
    <property type="match status" value="2"/>
</dbReference>
<dbReference type="PANTHER" id="PTHR36174:SF1">
    <property type="entry name" value="LIPID II:GLYCINE GLYCYLTRANSFERASE"/>
    <property type="match status" value="1"/>
</dbReference>
<proteinExistence type="inferred from homology"/>
<gene>
    <name evidence="7" type="ORF">AOC05_01375</name>
</gene>
<dbReference type="EMBL" id="CP012677">
    <property type="protein sequence ID" value="ALE91315.1"/>
    <property type="molecule type" value="Genomic_DNA"/>
</dbReference>
<dbReference type="InterPro" id="IPR016181">
    <property type="entry name" value="Acyl_CoA_acyltransferase"/>
</dbReference>
<keyword evidence="8" id="KW-1185">Reference proteome</keyword>
<keyword evidence="6" id="KW-0961">Cell wall biogenesis/degradation</keyword>
<dbReference type="AlphaFoldDB" id="A0A0M3UFG7"/>
<evidence type="ECO:0000313" key="8">
    <source>
        <dbReference type="Proteomes" id="UP000062833"/>
    </source>
</evidence>
<evidence type="ECO:0000256" key="1">
    <source>
        <dbReference type="ARBA" id="ARBA00009943"/>
    </source>
</evidence>
<dbReference type="OrthoDB" id="9793335at2"/>
<evidence type="ECO:0000256" key="3">
    <source>
        <dbReference type="ARBA" id="ARBA00022960"/>
    </source>
</evidence>
<dbReference type="KEGG" id="aaq:AOC05_01375"/>
<keyword evidence="5" id="KW-0012">Acyltransferase</keyword>
<dbReference type="GO" id="GO:0071555">
    <property type="term" value="P:cell wall organization"/>
    <property type="evidence" value="ECO:0007669"/>
    <property type="project" value="UniProtKB-KW"/>
</dbReference>
<comment type="similarity">
    <text evidence="1">Belongs to the FemABX family.</text>
</comment>
<dbReference type="GO" id="GO:0008360">
    <property type="term" value="P:regulation of cell shape"/>
    <property type="evidence" value="ECO:0007669"/>
    <property type="project" value="UniProtKB-KW"/>
</dbReference>
<keyword evidence="3" id="KW-0133">Cell shape</keyword>
<dbReference type="PROSITE" id="PS51191">
    <property type="entry name" value="FEMABX"/>
    <property type="match status" value="1"/>
</dbReference>
<dbReference type="PANTHER" id="PTHR36174">
    <property type="entry name" value="LIPID II:GLYCINE GLYCYLTRANSFERASE"/>
    <property type="match status" value="1"/>
</dbReference>
<evidence type="ECO:0000313" key="7">
    <source>
        <dbReference type="EMBL" id="ALE91315.1"/>
    </source>
</evidence>
<dbReference type="InterPro" id="IPR050644">
    <property type="entry name" value="PG_Glycine_Bridge_Synth"/>
</dbReference>
<name>A0A0M3UFG7_9MICC</name>
<dbReference type="GO" id="GO:0016755">
    <property type="term" value="F:aminoacyltransferase activity"/>
    <property type="evidence" value="ECO:0007669"/>
    <property type="project" value="InterPro"/>
</dbReference>
<reference evidence="8" key="1">
    <citation type="submission" date="2015-09" db="EMBL/GenBank/DDBJ databases">
        <title>Complete genome of Arthrobacter alpinus strain R3.8.</title>
        <authorList>
            <person name="See-Too W.S."/>
            <person name="Chan K.G."/>
        </authorList>
    </citation>
    <scope>NUCLEOTIDE SEQUENCE [LARGE SCALE GENOMIC DNA]</scope>
    <source>
        <strain evidence="8">R3.8</strain>
    </source>
</reference>
<dbReference type="SUPFAM" id="SSF55729">
    <property type="entry name" value="Acyl-CoA N-acyltransferases (Nat)"/>
    <property type="match status" value="2"/>
</dbReference>
<evidence type="ECO:0000256" key="2">
    <source>
        <dbReference type="ARBA" id="ARBA00022679"/>
    </source>
</evidence>
<dbReference type="InterPro" id="IPR003447">
    <property type="entry name" value="FEMABX"/>
</dbReference>
<evidence type="ECO:0000256" key="4">
    <source>
        <dbReference type="ARBA" id="ARBA00022984"/>
    </source>
</evidence>
<evidence type="ECO:0000256" key="6">
    <source>
        <dbReference type="ARBA" id="ARBA00023316"/>
    </source>
</evidence>
<dbReference type="GO" id="GO:0009252">
    <property type="term" value="P:peptidoglycan biosynthetic process"/>
    <property type="evidence" value="ECO:0007669"/>
    <property type="project" value="UniProtKB-KW"/>
</dbReference>
<keyword evidence="4" id="KW-0573">Peptidoglycan synthesis</keyword>
<dbReference type="Gene3D" id="3.40.630.30">
    <property type="match status" value="2"/>
</dbReference>
<accession>A0A0M3UFG7</accession>
<evidence type="ECO:0000256" key="5">
    <source>
        <dbReference type="ARBA" id="ARBA00023315"/>
    </source>
</evidence>
<dbReference type="Proteomes" id="UP000062833">
    <property type="component" value="Chromosome"/>
</dbReference>